<sequence>MHFYKKFINTLYFKQKRTIQTSLTEEIQVMQSKMASLEANDGVKALEKSLFSTSGKKIYSHAASYLPCDPSYGLIPHYKHWLSEEYTLLRKMRKKL</sequence>
<feature type="non-terminal residue" evidence="1">
    <location>
        <position position="96"/>
    </location>
</feature>
<accession>A0A8S3ZA56</accession>
<evidence type="ECO:0000313" key="2">
    <source>
        <dbReference type="Proteomes" id="UP000678393"/>
    </source>
</evidence>
<proteinExistence type="predicted"/>
<gene>
    <name evidence="1" type="ORF">CUNI_LOCUS12025</name>
</gene>
<dbReference type="EMBL" id="CAJHNH020002367">
    <property type="protein sequence ID" value="CAG5126467.1"/>
    <property type="molecule type" value="Genomic_DNA"/>
</dbReference>
<protein>
    <submittedName>
        <fullName evidence="1">Uncharacterized protein</fullName>
    </submittedName>
</protein>
<dbReference type="Proteomes" id="UP000678393">
    <property type="component" value="Unassembled WGS sequence"/>
</dbReference>
<dbReference type="OrthoDB" id="6163184at2759"/>
<reference evidence="1" key="1">
    <citation type="submission" date="2021-04" db="EMBL/GenBank/DDBJ databases">
        <authorList>
            <consortium name="Molecular Ecology Group"/>
        </authorList>
    </citation>
    <scope>NUCLEOTIDE SEQUENCE</scope>
</reference>
<dbReference type="AlphaFoldDB" id="A0A8S3ZA56"/>
<keyword evidence="2" id="KW-1185">Reference proteome</keyword>
<feature type="non-terminal residue" evidence="1">
    <location>
        <position position="1"/>
    </location>
</feature>
<name>A0A8S3ZA56_9EUPU</name>
<comment type="caution">
    <text evidence="1">The sequence shown here is derived from an EMBL/GenBank/DDBJ whole genome shotgun (WGS) entry which is preliminary data.</text>
</comment>
<organism evidence="1 2">
    <name type="scientific">Candidula unifasciata</name>
    <dbReference type="NCBI Taxonomy" id="100452"/>
    <lineage>
        <taxon>Eukaryota</taxon>
        <taxon>Metazoa</taxon>
        <taxon>Spiralia</taxon>
        <taxon>Lophotrochozoa</taxon>
        <taxon>Mollusca</taxon>
        <taxon>Gastropoda</taxon>
        <taxon>Heterobranchia</taxon>
        <taxon>Euthyneura</taxon>
        <taxon>Panpulmonata</taxon>
        <taxon>Eupulmonata</taxon>
        <taxon>Stylommatophora</taxon>
        <taxon>Helicina</taxon>
        <taxon>Helicoidea</taxon>
        <taxon>Geomitridae</taxon>
        <taxon>Candidula</taxon>
    </lineage>
</organism>
<evidence type="ECO:0000313" key="1">
    <source>
        <dbReference type="EMBL" id="CAG5126467.1"/>
    </source>
</evidence>